<evidence type="ECO:0000259" key="2">
    <source>
        <dbReference type="Pfam" id="PF09823"/>
    </source>
</evidence>
<name>A0AAW3WCI6_CLOBE</name>
<dbReference type="Pfam" id="PF09823">
    <property type="entry name" value="DUF2357"/>
    <property type="match status" value="1"/>
</dbReference>
<reference evidence="3" key="1">
    <citation type="submission" date="2020-04" db="EMBL/GenBank/DDBJ databases">
        <authorList>
            <person name="Brown S."/>
        </authorList>
    </citation>
    <scope>NUCLEOTIDE SEQUENCE</scope>
    <source>
        <strain evidence="3">DJ015</strain>
    </source>
</reference>
<reference evidence="3" key="2">
    <citation type="journal article" date="2022" name="Nat. Biotechnol.">
        <title>Carbon-negative production of acetone and isopropanol by gas fermentation at industrial pilot scale.</title>
        <authorList>
            <person name="Liew F.E."/>
            <person name="Nogle R."/>
            <person name="Abdalla T."/>
            <person name="Rasor B.J."/>
            <person name="Canter C."/>
            <person name="Jensen R.O."/>
            <person name="Wang L."/>
            <person name="Strutz J."/>
            <person name="Chirania P."/>
            <person name="De Tissera S."/>
            <person name="Mueller A.P."/>
            <person name="Ruan Z."/>
            <person name="Gao A."/>
            <person name="Tran L."/>
            <person name="Engle N.L."/>
            <person name="Bromley J.C."/>
            <person name="Daniell J."/>
            <person name="Conrado R."/>
            <person name="Tschaplinski T.J."/>
            <person name="Giannone R.J."/>
            <person name="Hettich R.L."/>
            <person name="Karim A.S."/>
            <person name="Simpson S.D."/>
            <person name="Brown S.D."/>
            <person name="Leang C."/>
            <person name="Jewett M.C."/>
            <person name="Kopke M."/>
        </authorList>
    </citation>
    <scope>NUCLEOTIDE SEQUENCE</scope>
    <source>
        <strain evidence="3">DJ015</strain>
    </source>
</reference>
<gene>
    <name evidence="3" type="ORF">HGI39_18095</name>
</gene>
<dbReference type="InterPro" id="IPR018633">
    <property type="entry name" value="DUF2357"/>
</dbReference>
<evidence type="ECO:0000256" key="1">
    <source>
        <dbReference type="SAM" id="Coils"/>
    </source>
</evidence>
<evidence type="ECO:0000313" key="3">
    <source>
        <dbReference type="EMBL" id="MBC2476585.1"/>
    </source>
</evidence>
<dbReference type="RefSeq" id="WP_171781164.1">
    <property type="nucleotide sequence ID" value="NZ_JABAGV010000055.1"/>
</dbReference>
<sequence>MECRLILQTKLANDLNIILTETPENNTLLNSEICGIVYSDMEYEANILFDEEIQDVSIYVNDTLRECFYDNGKIYFKAIEFLGKRIFLNYFGYVTFTIIIKTTESTYEFYSNYLDVAVRDNISSNLIRKMTAYIAENSQKYLFKNDDRVKDFADVQKSKNKNIETEISILENILFEYESSFKYFKTDTKYNINSNYIVDDFEKLQEIKNETIQYIVSNPQHLITVNHNTGIVYNKLNLQPKKTLINKNKVSYNIYENQVVLGFLKYIYNSILNKIKDIESKQNKPNTYYIRSEYVSSANEIYKEINKSLDKYKAKLGEIKIKVQKFYFMYKQILKCEEIYINNIPKPSAIFTKIQHYRKIYKVIIDWFQSGNYNLQNEKIILTFSEASQIYEYYVLLKINNYLIKNNYYLKEANKFVYNLRSDSKYINTKFENTFIFEKEKIIITVYYQPVIYWNQVVNDIGLFRNNNISLDGGKAKYYTPDYVIKISEKDVSQFIILDAKWSTIDSVINYSFKDIIYKYAFSISTINSNDIIKKIWVANGKEIQNQDNYIYNFYNSSFRERNNEIIPSAKILTLNPNLDELIQRKVLNQLFSEIKKY</sequence>
<keyword evidence="1" id="KW-0175">Coiled coil</keyword>
<dbReference type="Proteomes" id="UP001194098">
    <property type="component" value="Unassembled WGS sequence"/>
</dbReference>
<comment type="caution">
    <text evidence="3">The sequence shown here is derived from an EMBL/GenBank/DDBJ whole genome shotgun (WGS) entry which is preliminary data.</text>
</comment>
<organism evidence="3 4">
    <name type="scientific">Clostridium beijerinckii</name>
    <name type="common">Clostridium MP</name>
    <dbReference type="NCBI Taxonomy" id="1520"/>
    <lineage>
        <taxon>Bacteria</taxon>
        <taxon>Bacillati</taxon>
        <taxon>Bacillota</taxon>
        <taxon>Clostridia</taxon>
        <taxon>Eubacteriales</taxon>
        <taxon>Clostridiaceae</taxon>
        <taxon>Clostridium</taxon>
    </lineage>
</organism>
<feature type="coiled-coil region" evidence="1">
    <location>
        <begin position="295"/>
        <end position="322"/>
    </location>
</feature>
<evidence type="ECO:0000313" key="4">
    <source>
        <dbReference type="Proteomes" id="UP001194098"/>
    </source>
</evidence>
<feature type="domain" description="DUF2357" evidence="2">
    <location>
        <begin position="87"/>
        <end position="311"/>
    </location>
</feature>
<proteinExistence type="predicted"/>
<dbReference type="EMBL" id="JABAGV010000055">
    <property type="protein sequence ID" value="MBC2476585.1"/>
    <property type="molecule type" value="Genomic_DNA"/>
</dbReference>
<dbReference type="AlphaFoldDB" id="A0AAW3WCI6"/>
<accession>A0AAW3WCI6</accession>
<protein>
    <recommendedName>
        <fullName evidence="2">DUF2357 domain-containing protein</fullName>
    </recommendedName>
</protein>